<evidence type="ECO:0000256" key="1">
    <source>
        <dbReference type="SAM" id="MobiDB-lite"/>
    </source>
</evidence>
<organism evidence="2 3">
    <name type="scientific">Emiliania huxleyi (strain CCMP1516)</name>
    <dbReference type="NCBI Taxonomy" id="280463"/>
    <lineage>
        <taxon>Eukaryota</taxon>
        <taxon>Haptista</taxon>
        <taxon>Haptophyta</taxon>
        <taxon>Prymnesiophyceae</taxon>
        <taxon>Isochrysidales</taxon>
        <taxon>Noelaerhabdaceae</taxon>
        <taxon>Emiliania</taxon>
    </lineage>
</organism>
<sequence>MRAIAIHCGDEQWVRGAAAARRSRRRLPAVAGQHRGTPVTSRRAYPHGGARRRHKGRRGWRAVPVRGAARAAADHRPGPTGHRVRGGWRPPREAWRPEPLPEAARLRLPPARREQTPAGLLTRGVYVQIALESP</sequence>
<evidence type="ECO:0000313" key="2">
    <source>
        <dbReference type="EnsemblProtists" id="EOD16180"/>
    </source>
</evidence>
<dbReference type="AlphaFoldDB" id="A0A0D3IY45"/>
<keyword evidence="3" id="KW-1185">Reference proteome</keyword>
<feature type="region of interest" description="Disordered" evidence="1">
    <location>
        <begin position="26"/>
        <end position="101"/>
    </location>
</feature>
<protein>
    <submittedName>
        <fullName evidence="2">Uncharacterized protein</fullName>
    </submittedName>
</protein>
<dbReference type="PaxDb" id="2903-EOD16180"/>
<feature type="compositionally biased region" description="Basic residues" evidence="1">
    <location>
        <begin position="49"/>
        <end position="60"/>
    </location>
</feature>
<dbReference type="EnsemblProtists" id="EOD16180">
    <property type="protein sequence ID" value="EOD16180"/>
    <property type="gene ID" value="EMIHUDRAFT_471746"/>
</dbReference>
<reference evidence="3" key="1">
    <citation type="journal article" date="2013" name="Nature">
        <title>Pan genome of the phytoplankton Emiliania underpins its global distribution.</title>
        <authorList>
            <person name="Read B.A."/>
            <person name="Kegel J."/>
            <person name="Klute M.J."/>
            <person name="Kuo A."/>
            <person name="Lefebvre S.C."/>
            <person name="Maumus F."/>
            <person name="Mayer C."/>
            <person name="Miller J."/>
            <person name="Monier A."/>
            <person name="Salamov A."/>
            <person name="Young J."/>
            <person name="Aguilar M."/>
            <person name="Claverie J.M."/>
            <person name="Frickenhaus S."/>
            <person name="Gonzalez K."/>
            <person name="Herman E.K."/>
            <person name="Lin Y.C."/>
            <person name="Napier J."/>
            <person name="Ogata H."/>
            <person name="Sarno A.F."/>
            <person name="Shmutz J."/>
            <person name="Schroeder D."/>
            <person name="de Vargas C."/>
            <person name="Verret F."/>
            <person name="von Dassow P."/>
            <person name="Valentin K."/>
            <person name="Van de Peer Y."/>
            <person name="Wheeler G."/>
            <person name="Dacks J.B."/>
            <person name="Delwiche C.F."/>
            <person name="Dyhrman S.T."/>
            <person name="Glockner G."/>
            <person name="John U."/>
            <person name="Richards T."/>
            <person name="Worden A.Z."/>
            <person name="Zhang X."/>
            <person name="Grigoriev I.V."/>
            <person name="Allen A.E."/>
            <person name="Bidle K."/>
            <person name="Borodovsky M."/>
            <person name="Bowler C."/>
            <person name="Brownlee C."/>
            <person name="Cock J.M."/>
            <person name="Elias M."/>
            <person name="Gladyshev V.N."/>
            <person name="Groth M."/>
            <person name="Guda C."/>
            <person name="Hadaegh A."/>
            <person name="Iglesias-Rodriguez M.D."/>
            <person name="Jenkins J."/>
            <person name="Jones B.M."/>
            <person name="Lawson T."/>
            <person name="Leese F."/>
            <person name="Lindquist E."/>
            <person name="Lobanov A."/>
            <person name="Lomsadze A."/>
            <person name="Malik S.B."/>
            <person name="Marsh M.E."/>
            <person name="Mackinder L."/>
            <person name="Mock T."/>
            <person name="Mueller-Roeber B."/>
            <person name="Pagarete A."/>
            <person name="Parker M."/>
            <person name="Probert I."/>
            <person name="Quesneville H."/>
            <person name="Raines C."/>
            <person name="Rensing S.A."/>
            <person name="Riano-Pachon D.M."/>
            <person name="Richier S."/>
            <person name="Rokitta S."/>
            <person name="Shiraiwa Y."/>
            <person name="Soanes D.M."/>
            <person name="van der Giezen M."/>
            <person name="Wahlund T.M."/>
            <person name="Williams B."/>
            <person name="Wilson W."/>
            <person name="Wolfe G."/>
            <person name="Wurch L.L."/>
        </authorList>
    </citation>
    <scope>NUCLEOTIDE SEQUENCE</scope>
</reference>
<proteinExistence type="predicted"/>
<feature type="compositionally biased region" description="Low complexity" evidence="1">
    <location>
        <begin position="61"/>
        <end position="71"/>
    </location>
</feature>
<dbReference type="Proteomes" id="UP000013827">
    <property type="component" value="Unassembled WGS sequence"/>
</dbReference>
<reference evidence="2" key="2">
    <citation type="submission" date="2024-10" db="UniProtKB">
        <authorList>
            <consortium name="EnsemblProtists"/>
        </authorList>
    </citation>
    <scope>IDENTIFICATION</scope>
</reference>
<evidence type="ECO:0000313" key="3">
    <source>
        <dbReference type="Proteomes" id="UP000013827"/>
    </source>
</evidence>
<name>A0A0D3IY45_EMIH1</name>
<accession>A0A0D3IY45</accession>